<evidence type="ECO:0000313" key="10">
    <source>
        <dbReference type="Proteomes" id="UP000031036"/>
    </source>
</evidence>
<dbReference type="GO" id="GO:0003735">
    <property type="term" value="F:structural constituent of ribosome"/>
    <property type="evidence" value="ECO:0007669"/>
    <property type="project" value="InterPro"/>
</dbReference>
<dbReference type="InterPro" id="IPR013005">
    <property type="entry name" value="Ribosomal_uL4-like"/>
</dbReference>
<protein>
    <recommendedName>
        <fullName evidence="6">Large ribosomal subunit protein uL4m</fullName>
    </recommendedName>
    <alternativeName>
        <fullName evidence="7">39S ribosomal protein L4, mitochondrial</fullName>
    </alternativeName>
</protein>
<proteinExistence type="inferred from homology"/>
<dbReference type="EMBL" id="JPKZ01000446">
    <property type="protein sequence ID" value="KHN87217.1"/>
    <property type="molecule type" value="Genomic_DNA"/>
</dbReference>
<dbReference type="Proteomes" id="UP000031036">
    <property type="component" value="Unassembled WGS sequence"/>
</dbReference>
<evidence type="ECO:0000256" key="8">
    <source>
        <dbReference type="SAM" id="MobiDB-lite"/>
    </source>
</evidence>
<dbReference type="GO" id="GO:0005743">
    <property type="term" value="C:mitochondrial inner membrane"/>
    <property type="evidence" value="ECO:0007669"/>
    <property type="project" value="UniProtKB-ARBA"/>
</dbReference>
<comment type="subcellular location">
    <subcellularLocation>
        <location evidence="1">Mitochondrion</location>
    </subcellularLocation>
</comment>
<evidence type="ECO:0000256" key="5">
    <source>
        <dbReference type="ARBA" id="ARBA00023274"/>
    </source>
</evidence>
<dbReference type="FunFam" id="3.40.1370.10:FF:000005">
    <property type="entry name" value="39S ribosomal protein L4, mitochondrial"/>
    <property type="match status" value="1"/>
</dbReference>
<dbReference type="PANTHER" id="PTHR10746">
    <property type="entry name" value="50S RIBOSOMAL PROTEIN L4"/>
    <property type="match status" value="1"/>
</dbReference>
<dbReference type="Pfam" id="PF00573">
    <property type="entry name" value="Ribosomal_L4"/>
    <property type="match status" value="1"/>
</dbReference>
<evidence type="ECO:0000256" key="4">
    <source>
        <dbReference type="ARBA" id="ARBA00023128"/>
    </source>
</evidence>
<evidence type="ECO:0000256" key="7">
    <source>
        <dbReference type="ARBA" id="ARBA00082711"/>
    </source>
</evidence>
<comment type="caution">
    <text evidence="9">The sequence shown here is derived from an EMBL/GenBank/DDBJ whole genome shotgun (WGS) entry which is preliminary data.</text>
</comment>
<dbReference type="AlphaFoldDB" id="A0A0B2W0S3"/>
<name>A0A0B2W0S3_TOXCA</name>
<dbReference type="GO" id="GO:0005840">
    <property type="term" value="C:ribosome"/>
    <property type="evidence" value="ECO:0007669"/>
    <property type="project" value="UniProtKB-KW"/>
</dbReference>
<keyword evidence="4" id="KW-0496">Mitochondrion</keyword>
<keyword evidence="5" id="KW-0687">Ribonucleoprotein</keyword>
<evidence type="ECO:0000313" key="9">
    <source>
        <dbReference type="EMBL" id="KHN87217.1"/>
    </source>
</evidence>
<evidence type="ECO:0000256" key="1">
    <source>
        <dbReference type="ARBA" id="ARBA00004173"/>
    </source>
</evidence>
<accession>A0A0B2W0S3</accession>
<comment type="similarity">
    <text evidence="2">Belongs to the universal ribosomal protein uL4 family.</text>
</comment>
<evidence type="ECO:0000256" key="3">
    <source>
        <dbReference type="ARBA" id="ARBA00022980"/>
    </source>
</evidence>
<dbReference type="STRING" id="6265.A0A0B2W0S3"/>
<dbReference type="SUPFAM" id="SSF52166">
    <property type="entry name" value="Ribosomal protein L4"/>
    <property type="match status" value="1"/>
</dbReference>
<sequence length="349" mass="40017">MVGVTIRSLLNGFIGPGGNRLSWAYEMQYPKACSHTHAVMLSNCRLSVLILELQKNIIRRSLCMKMTDAEPKVPVWPTVIRDVRKLWRIDKSNPFTEIPQCWVSSLNTIEEQRKGIIDLHPEVFRCTPRIDLLHRNITWQLNYRNLQLTKQLSKAEMPGGGRKPWPQKKTGRTHAGSIRAPHFHTGGFANGVRGPRTWFYMLPDAIRLHGLCSALTIKHAQNDLVIVDDFSALPSAEPQYLHELADTRNWGYSVLFVSDSAEVPTNLVDACEAIPSFVVMPVYGLNCYSLMKFETIVFCRLAIEILEYRILFHRHRAESLQKKYKYSDMKKMILSEAENEIDPTHVPFV</sequence>
<keyword evidence="10" id="KW-1185">Reference proteome</keyword>
<dbReference type="OrthoDB" id="275876at2759"/>
<dbReference type="InterPro" id="IPR023574">
    <property type="entry name" value="Ribosomal_uL4_dom_sf"/>
</dbReference>
<dbReference type="OMA" id="CSHTHAV"/>
<evidence type="ECO:0000256" key="2">
    <source>
        <dbReference type="ARBA" id="ARBA00010528"/>
    </source>
</evidence>
<dbReference type="Gene3D" id="3.40.1370.10">
    <property type="match status" value="1"/>
</dbReference>
<reference evidence="9 10" key="1">
    <citation type="submission" date="2014-11" db="EMBL/GenBank/DDBJ databases">
        <title>Genetic blueprint of the zoonotic pathogen Toxocara canis.</title>
        <authorList>
            <person name="Zhu X.-Q."/>
            <person name="Korhonen P.K."/>
            <person name="Cai H."/>
            <person name="Young N.D."/>
            <person name="Nejsum P."/>
            <person name="von Samson-Himmelstjerna G."/>
            <person name="Boag P.R."/>
            <person name="Tan P."/>
            <person name="Li Q."/>
            <person name="Min J."/>
            <person name="Yang Y."/>
            <person name="Wang X."/>
            <person name="Fang X."/>
            <person name="Hall R.S."/>
            <person name="Hofmann A."/>
            <person name="Sternberg P.W."/>
            <person name="Jex A.R."/>
            <person name="Gasser R.B."/>
        </authorList>
    </citation>
    <scope>NUCLEOTIDE SEQUENCE [LARGE SCALE GENOMIC DNA]</scope>
    <source>
        <strain evidence="9">PN_DK_2014</strain>
    </source>
</reference>
<dbReference type="GO" id="GO:0006412">
    <property type="term" value="P:translation"/>
    <property type="evidence" value="ECO:0007669"/>
    <property type="project" value="InterPro"/>
</dbReference>
<dbReference type="InterPro" id="IPR002136">
    <property type="entry name" value="Ribosomal_uL4"/>
</dbReference>
<organism evidence="9 10">
    <name type="scientific">Toxocara canis</name>
    <name type="common">Canine roundworm</name>
    <dbReference type="NCBI Taxonomy" id="6265"/>
    <lineage>
        <taxon>Eukaryota</taxon>
        <taxon>Metazoa</taxon>
        <taxon>Ecdysozoa</taxon>
        <taxon>Nematoda</taxon>
        <taxon>Chromadorea</taxon>
        <taxon>Rhabditida</taxon>
        <taxon>Spirurina</taxon>
        <taxon>Ascaridomorpha</taxon>
        <taxon>Ascaridoidea</taxon>
        <taxon>Toxocaridae</taxon>
        <taxon>Toxocara</taxon>
    </lineage>
</organism>
<keyword evidence="3 9" id="KW-0689">Ribosomal protein</keyword>
<dbReference type="PANTHER" id="PTHR10746:SF6">
    <property type="entry name" value="LARGE RIBOSOMAL SUBUNIT PROTEIN UL4M"/>
    <property type="match status" value="1"/>
</dbReference>
<gene>
    <name evidence="9" type="primary">MRPL4</name>
    <name evidence="9" type="ORF">Tcan_17055</name>
</gene>
<dbReference type="GO" id="GO:1990904">
    <property type="term" value="C:ribonucleoprotein complex"/>
    <property type="evidence" value="ECO:0007669"/>
    <property type="project" value="UniProtKB-KW"/>
</dbReference>
<feature type="region of interest" description="Disordered" evidence="8">
    <location>
        <begin position="155"/>
        <end position="174"/>
    </location>
</feature>
<evidence type="ECO:0000256" key="6">
    <source>
        <dbReference type="ARBA" id="ARBA00040565"/>
    </source>
</evidence>